<evidence type="ECO:0000313" key="3">
    <source>
        <dbReference type="Proteomes" id="UP000536179"/>
    </source>
</evidence>
<comment type="caution">
    <text evidence="2">The sequence shown here is derived from an EMBL/GenBank/DDBJ whole genome shotgun (WGS) entry which is preliminary data.</text>
</comment>
<evidence type="ECO:0000256" key="1">
    <source>
        <dbReference type="SAM" id="MobiDB-lite"/>
    </source>
</evidence>
<accession>A0A7W5DYH1</accession>
<proteinExistence type="predicted"/>
<feature type="compositionally biased region" description="Low complexity" evidence="1">
    <location>
        <begin position="993"/>
        <end position="1004"/>
    </location>
</feature>
<evidence type="ECO:0000313" key="2">
    <source>
        <dbReference type="EMBL" id="MBB3206850.1"/>
    </source>
</evidence>
<dbReference type="RefSeq" id="WP_246419697.1">
    <property type="nucleotide sequence ID" value="NZ_JACHXU010000008.1"/>
</dbReference>
<organism evidence="2 3">
    <name type="scientific">Aporhodopirellula rubra</name>
    <dbReference type="NCBI Taxonomy" id="980271"/>
    <lineage>
        <taxon>Bacteria</taxon>
        <taxon>Pseudomonadati</taxon>
        <taxon>Planctomycetota</taxon>
        <taxon>Planctomycetia</taxon>
        <taxon>Pirellulales</taxon>
        <taxon>Pirellulaceae</taxon>
        <taxon>Aporhodopirellula</taxon>
    </lineage>
</organism>
<keyword evidence="3" id="KW-1185">Reference proteome</keyword>
<dbReference type="Gene3D" id="1.25.40.10">
    <property type="entry name" value="Tetratricopeptide repeat domain"/>
    <property type="match status" value="2"/>
</dbReference>
<name>A0A7W5DYH1_9BACT</name>
<dbReference type="SUPFAM" id="SSF48452">
    <property type="entry name" value="TPR-like"/>
    <property type="match status" value="1"/>
</dbReference>
<dbReference type="AlphaFoldDB" id="A0A7W5DYH1"/>
<protein>
    <submittedName>
        <fullName evidence="2">Tetratricopeptide (TPR) repeat protein</fullName>
    </submittedName>
</protein>
<dbReference type="EMBL" id="JACHXU010000008">
    <property type="protein sequence ID" value="MBB3206850.1"/>
    <property type="molecule type" value="Genomic_DNA"/>
</dbReference>
<sequence>MAISLVLSGLMGSVVARAEGEAASDFVNQLRSVGYYDMALAYLDRLDQYPGVDSAFLTTVPLEKAQTYIDSAVAARSVDRRDELFSNAETELQSFLKNHPSNERASEARSQLGKLRMFRASQFMIGDVDDTSRRKARELYQAAADTFDSIIEKLKGELQKMQGAKIDPNKDPEKAALRDQYRFEFLMAQHNAGEARLMAAETFKNPAKDATKQLNDALQIYTDLSEKYDSYVQGATAFYSRGRVEKTLGKRDQAYDSFSRMLEQADVDELREAKIGAATELIDLILTDEKNDYAEAINIGAPIERTLRPNEDRTQPAQDLRVALARAHLAKNNDKKNTKPNERKRAVSDARKLLLHAKKIPGTHEDAVIDLLAELGIDAAAPDEIAEMPTADDPKSFDDALGAARQVFQTVQTVSEQLESLKKQGGKPDQLKSLEETISTARQTGIVILRRGLSMIRPDTESVQINEARQFLAFLLLQNQNYRDSFVVGNFLAHFAPGTETGLSGGLIALNSAQQIISTEGTSDNFWVDQIKQLGDFLVEKWPDNPKAASAQGISIVMAMEKGDLSEAKRLIDAMPDSPEQAKFRRLLGQLYWNDSLKLRREEKADEADKYLTIASKELTAGLEQISGGLVGEEAMKAAVVLAKVRLKQDQPVEAVKALDHPKYGAITVLQKLDAPSDDFLFDLYRTELQAVVGQMTSSSGNQEKLLKRASDAIDKLQKTAADEAGKKKLVGTFRALASDIQDQIASAPPARQEQLITAFNVFLSRIASIAQDDITLLWVGQTMLGMAESAIPPGQVKAQGQSADLLATAITTFETLKQKPDASNSVPFMLGKSLRLQGEYSAALTEFREILTKKPTMIDAQEEGALAYEQWAATLAPKYRASAYKAALGGGKKGIIWGWGKISQMTQRNPAFRERFFTARYHVASCRFKQAQAANDKKLTQQAARDITSLAALYPDMGGPNQYREFNALLKKIQVDLGEDPDGLPPPPAVQAPPAAAPAAAPG</sequence>
<dbReference type="Proteomes" id="UP000536179">
    <property type="component" value="Unassembled WGS sequence"/>
</dbReference>
<gene>
    <name evidence="2" type="ORF">FHS27_002664</name>
</gene>
<reference evidence="2 3" key="1">
    <citation type="submission" date="2020-08" db="EMBL/GenBank/DDBJ databases">
        <title>Genomic Encyclopedia of Type Strains, Phase III (KMG-III): the genomes of soil and plant-associated and newly described type strains.</title>
        <authorList>
            <person name="Whitman W."/>
        </authorList>
    </citation>
    <scope>NUCLEOTIDE SEQUENCE [LARGE SCALE GENOMIC DNA]</scope>
    <source>
        <strain evidence="2 3">CECT 8075</strain>
    </source>
</reference>
<dbReference type="InterPro" id="IPR011990">
    <property type="entry name" value="TPR-like_helical_dom_sf"/>
</dbReference>
<feature type="region of interest" description="Disordered" evidence="1">
    <location>
        <begin position="978"/>
        <end position="1004"/>
    </location>
</feature>